<accession>D3B342</accession>
<dbReference type="GO" id="GO:0005743">
    <property type="term" value="C:mitochondrial inner membrane"/>
    <property type="evidence" value="ECO:0007669"/>
    <property type="project" value="TreeGrafter"/>
</dbReference>
<gene>
    <name evidence="1" type="ORF">PPL_02807</name>
</gene>
<name>D3B342_HETP5</name>
<dbReference type="STRING" id="670386.D3B342"/>
<protein>
    <submittedName>
        <fullName evidence="1">Uncharacterized protein</fullName>
    </submittedName>
</protein>
<dbReference type="RefSeq" id="XP_020435857.1">
    <property type="nucleotide sequence ID" value="XM_020573785.1"/>
</dbReference>
<comment type="caution">
    <text evidence="1">The sequence shown here is derived from an EMBL/GenBank/DDBJ whole genome shotgun (WGS) entry which is preliminary data.</text>
</comment>
<dbReference type="GeneID" id="31358330"/>
<sequence>MYRYSSLNKIYNSSSSSSSISRCILNCSGSDQLLQQQCSKRYMSFWSYLNPFKYYKTTADTPQKKKIQYELKEGISWDYKEMLKNPNMKLFLGTQKAIPLGQSITCPPITSVDLYGNNVNIPKDFPASTPVLLVVTLKPFLGQQFVDSWIAPFKEKYPDLPVHHVVLIQQTGYKLLAPLLKPSRRSTSAGITESWSNQAIYIKDVNQTLQELTITNPLGAYIYLVMDNKIRWKSSGRSTAEELDYLTKVTNTLMTTPNPLAKND</sequence>
<evidence type="ECO:0000313" key="1">
    <source>
        <dbReference type="EMBL" id="EFA83740.1"/>
    </source>
</evidence>
<dbReference type="PANTHER" id="PTHR28106">
    <property type="entry name" value="MITOCHONDRIAL ATPASE COMPLEX SUBUNIT ATP10"/>
    <property type="match status" value="1"/>
</dbReference>
<organism evidence="1 2">
    <name type="scientific">Heterostelium pallidum (strain ATCC 26659 / Pp 5 / PN500)</name>
    <name type="common">Cellular slime mold</name>
    <name type="synonym">Polysphondylium pallidum</name>
    <dbReference type="NCBI Taxonomy" id="670386"/>
    <lineage>
        <taxon>Eukaryota</taxon>
        <taxon>Amoebozoa</taxon>
        <taxon>Evosea</taxon>
        <taxon>Eumycetozoa</taxon>
        <taxon>Dictyostelia</taxon>
        <taxon>Acytosteliales</taxon>
        <taxon>Acytosteliaceae</taxon>
        <taxon>Heterostelium</taxon>
    </lineage>
</organism>
<dbReference type="Proteomes" id="UP000001396">
    <property type="component" value="Unassembled WGS sequence"/>
</dbReference>
<dbReference type="InterPro" id="IPR007849">
    <property type="entry name" value="ATP10"/>
</dbReference>
<reference evidence="1 2" key="1">
    <citation type="journal article" date="2011" name="Genome Res.">
        <title>Phylogeny-wide analysis of social amoeba genomes highlights ancient origins for complex intercellular communication.</title>
        <authorList>
            <person name="Heidel A.J."/>
            <person name="Lawal H.M."/>
            <person name="Felder M."/>
            <person name="Schilde C."/>
            <person name="Helps N.R."/>
            <person name="Tunggal B."/>
            <person name="Rivero F."/>
            <person name="John U."/>
            <person name="Schleicher M."/>
            <person name="Eichinger L."/>
            <person name="Platzer M."/>
            <person name="Noegel A.A."/>
            <person name="Schaap P."/>
            <person name="Gloeckner G."/>
        </authorList>
    </citation>
    <scope>NUCLEOTIDE SEQUENCE [LARGE SCALE GENOMIC DNA]</scope>
    <source>
        <strain evidence="2">ATCC 26659 / Pp 5 / PN500</strain>
    </source>
</reference>
<dbReference type="GO" id="GO:0033615">
    <property type="term" value="P:mitochondrial proton-transporting ATP synthase complex assembly"/>
    <property type="evidence" value="ECO:0007669"/>
    <property type="project" value="TreeGrafter"/>
</dbReference>
<dbReference type="Pfam" id="PF05176">
    <property type="entry name" value="ATP-synt_10"/>
    <property type="match status" value="1"/>
</dbReference>
<dbReference type="AlphaFoldDB" id="D3B342"/>
<keyword evidence="2" id="KW-1185">Reference proteome</keyword>
<dbReference type="FunCoup" id="D3B342">
    <property type="interactions" value="1"/>
</dbReference>
<dbReference type="InParanoid" id="D3B342"/>
<proteinExistence type="predicted"/>
<dbReference type="OMA" id="ISWDYKE"/>
<dbReference type="PANTHER" id="PTHR28106:SF1">
    <property type="entry name" value="MITOCHONDRIAL ATPASE COMPLEX SUBUNIT ATP10"/>
    <property type="match status" value="1"/>
</dbReference>
<evidence type="ECO:0000313" key="2">
    <source>
        <dbReference type="Proteomes" id="UP000001396"/>
    </source>
</evidence>
<dbReference type="EMBL" id="ADBJ01000010">
    <property type="protein sequence ID" value="EFA83740.1"/>
    <property type="molecule type" value="Genomic_DNA"/>
</dbReference>